<dbReference type="EMBL" id="UYRU01005827">
    <property type="protein sequence ID" value="VDK39345.1"/>
    <property type="molecule type" value="Genomic_DNA"/>
</dbReference>
<evidence type="ECO:0000313" key="2">
    <source>
        <dbReference type="EMBL" id="VDK39345.1"/>
    </source>
</evidence>
<organism evidence="2 3">
    <name type="scientific">Dibothriocephalus latus</name>
    <name type="common">Fish tapeworm</name>
    <name type="synonym">Diphyllobothrium latum</name>
    <dbReference type="NCBI Taxonomy" id="60516"/>
    <lineage>
        <taxon>Eukaryota</taxon>
        <taxon>Metazoa</taxon>
        <taxon>Spiralia</taxon>
        <taxon>Lophotrochozoa</taxon>
        <taxon>Platyhelminthes</taxon>
        <taxon>Cestoda</taxon>
        <taxon>Eucestoda</taxon>
        <taxon>Diphyllobothriidea</taxon>
        <taxon>Diphyllobothriidae</taxon>
        <taxon>Dibothriocephalus</taxon>
    </lineage>
</organism>
<feature type="compositionally biased region" description="Basic and acidic residues" evidence="1">
    <location>
        <begin position="1"/>
        <end position="12"/>
    </location>
</feature>
<feature type="compositionally biased region" description="Polar residues" evidence="1">
    <location>
        <begin position="114"/>
        <end position="124"/>
    </location>
</feature>
<gene>
    <name evidence="2" type="ORF">DILT_LOCUS1022</name>
</gene>
<dbReference type="Proteomes" id="UP000281553">
    <property type="component" value="Unassembled WGS sequence"/>
</dbReference>
<feature type="compositionally biased region" description="Basic and acidic residues" evidence="1">
    <location>
        <begin position="41"/>
        <end position="60"/>
    </location>
</feature>
<name>A0A3P6QGH0_DIBLA</name>
<feature type="region of interest" description="Disordered" evidence="1">
    <location>
        <begin position="1"/>
        <end position="60"/>
    </location>
</feature>
<protein>
    <submittedName>
        <fullName evidence="2">Uncharacterized protein</fullName>
    </submittedName>
</protein>
<dbReference type="AlphaFoldDB" id="A0A3P6QGH0"/>
<sequence length="153" mass="16361">MQESPDITRETSRALSAPPPSQMAVAAAEKEEEEGVGAEDEVQHTMRETSDSVFSTDDREKRLALPPSTVSLISTPETEYRNSFGRGSLTGSLLGPHETLPPPSLISAPESEYRNSFNRTSLNNPLVGPSPTAPIVTPPRVSMESASEASPPT</sequence>
<evidence type="ECO:0000256" key="1">
    <source>
        <dbReference type="SAM" id="MobiDB-lite"/>
    </source>
</evidence>
<feature type="compositionally biased region" description="Polar residues" evidence="1">
    <location>
        <begin position="144"/>
        <end position="153"/>
    </location>
</feature>
<keyword evidence="3" id="KW-1185">Reference proteome</keyword>
<proteinExistence type="predicted"/>
<feature type="region of interest" description="Disordered" evidence="1">
    <location>
        <begin position="76"/>
        <end position="153"/>
    </location>
</feature>
<reference evidence="2 3" key="1">
    <citation type="submission" date="2018-11" db="EMBL/GenBank/DDBJ databases">
        <authorList>
            <consortium name="Pathogen Informatics"/>
        </authorList>
    </citation>
    <scope>NUCLEOTIDE SEQUENCE [LARGE SCALE GENOMIC DNA]</scope>
</reference>
<evidence type="ECO:0000313" key="3">
    <source>
        <dbReference type="Proteomes" id="UP000281553"/>
    </source>
</evidence>
<accession>A0A3P6QGH0</accession>
<feature type="compositionally biased region" description="Acidic residues" evidence="1">
    <location>
        <begin position="30"/>
        <end position="40"/>
    </location>
</feature>